<dbReference type="GeneID" id="8440375"/>
<dbReference type="Proteomes" id="UP000002058">
    <property type="component" value="Unassembled WGS sequence"/>
</dbReference>
<dbReference type="AlphaFoldDB" id="C4JGD5"/>
<organism evidence="1 2">
    <name type="scientific">Uncinocarpus reesii (strain UAMH 1704)</name>
    <dbReference type="NCBI Taxonomy" id="336963"/>
    <lineage>
        <taxon>Eukaryota</taxon>
        <taxon>Fungi</taxon>
        <taxon>Dikarya</taxon>
        <taxon>Ascomycota</taxon>
        <taxon>Pezizomycotina</taxon>
        <taxon>Eurotiomycetes</taxon>
        <taxon>Eurotiomycetidae</taxon>
        <taxon>Onygenales</taxon>
        <taxon>Onygenaceae</taxon>
        <taxon>Uncinocarpus</taxon>
    </lineage>
</organism>
<proteinExistence type="predicted"/>
<keyword evidence="2" id="KW-1185">Reference proteome</keyword>
<dbReference type="InterPro" id="IPR027417">
    <property type="entry name" value="P-loop_NTPase"/>
</dbReference>
<dbReference type="PANTHER" id="PTHR48419:SF1">
    <property type="entry name" value="SULFOTRANSFERASE DOMAIN-CONTAINING PROTEIN"/>
    <property type="match status" value="1"/>
</dbReference>
<dbReference type="HOGENOM" id="CLU_033907_2_0_1"/>
<dbReference type="eggNOG" id="ENOG502S3K0">
    <property type="taxonomic scope" value="Eukaryota"/>
</dbReference>
<dbReference type="VEuPathDB" id="FungiDB:UREG_01126"/>
<evidence type="ECO:0000313" key="2">
    <source>
        <dbReference type="Proteomes" id="UP000002058"/>
    </source>
</evidence>
<name>C4JGD5_UNCRE</name>
<dbReference type="KEGG" id="ure:UREG_01126"/>
<evidence type="ECO:0008006" key="3">
    <source>
        <dbReference type="Google" id="ProtNLM"/>
    </source>
</evidence>
<gene>
    <name evidence="1" type="ORF">UREG_01126</name>
</gene>
<accession>C4JGD5</accession>
<dbReference type="OMA" id="YFFYDAF"/>
<dbReference type="InParanoid" id="C4JGD5"/>
<dbReference type="PANTHER" id="PTHR48419">
    <property type="entry name" value="SULFOTRANSFERASE DOMAIN-CONTAINING PROTEIN"/>
    <property type="match status" value="1"/>
</dbReference>
<dbReference type="SUPFAM" id="SSF52540">
    <property type="entry name" value="P-loop containing nucleoside triphosphate hydrolases"/>
    <property type="match status" value="1"/>
</dbReference>
<reference evidence="2" key="1">
    <citation type="journal article" date="2009" name="Genome Res.">
        <title>Comparative genomic analyses of the human fungal pathogens Coccidioides and their relatives.</title>
        <authorList>
            <person name="Sharpton T.J."/>
            <person name="Stajich J.E."/>
            <person name="Rounsley S.D."/>
            <person name="Gardner M.J."/>
            <person name="Wortman J.R."/>
            <person name="Jordar V.S."/>
            <person name="Maiti R."/>
            <person name="Kodira C.D."/>
            <person name="Neafsey D.E."/>
            <person name="Zeng Q."/>
            <person name="Hung C.-Y."/>
            <person name="McMahan C."/>
            <person name="Muszewska A."/>
            <person name="Grynberg M."/>
            <person name="Mandel M.A."/>
            <person name="Kellner E.M."/>
            <person name="Barker B.M."/>
            <person name="Galgiani J.N."/>
            <person name="Orbach M.J."/>
            <person name="Kirkland T.N."/>
            <person name="Cole G.T."/>
            <person name="Henn M.R."/>
            <person name="Birren B.W."/>
            <person name="Taylor J.W."/>
        </authorList>
    </citation>
    <scope>NUCLEOTIDE SEQUENCE [LARGE SCALE GENOMIC DNA]</scope>
    <source>
        <strain evidence="2">UAMH 1704</strain>
    </source>
</reference>
<dbReference type="EMBL" id="CH476615">
    <property type="protein sequence ID" value="EEP76277.1"/>
    <property type="molecule type" value="Genomic_DNA"/>
</dbReference>
<dbReference type="InterPro" id="IPR053226">
    <property type="entry name" value="Pyrrolopyrazine_biosynth_F"/>
</dbReference>
<dbReference type="RefSeq" id="XP_002541610.1">
    <property type="nucleotide sequence ID" value="XM_002541564.1"/>
</dbReference>
<protein>
    <recommendedName>
        <fullName evidence="3">Sulfotransferase domain-containing protein</fullName>
    </recommendedName>
</protein>
<dbReference type="Gene3D" id="3.40.50.300">
    <property type="entry name" value="P-loop containing nucleotide triphosphate hydrolases"/>
    <property type="match status" value="1"/>
</dbReference>
<evidence type="ECO:0000313" key="1">
    <source>
        <dbReference type="EMBL" id="EEP76277.1"/>
    </source>
</evidence>
<sequence length="338" mass="39519">MAPSSPRRILFVSHPRSASNLLVRMLGLDEQPKVAQRWLHGYFYIQMWFLADKLGLRTKNVDDWTEHERFEMRKGYQECFNKVEEHLADAEKEDKIVVDKEHSYYLLEPASQFKFHFGADKVSEPEWMLDIPEKYGPNKTRSEGNITLFSDEYLDSWKPVILIRHPALMFPSYYRAMTDILKMESREIDEGLKKDLDLILSLYCSRNLYDWYAKRLGKSDPESWPILLDADDVIGTPEIVLKLSDIMGLDRDSLLFTWGEATVETNGSLSDRVKRMTSTLSASTGVIQTKIAGDLDIDVEARKWREEFGEEVGMHMERWVRAAMPDYEYLREQRLRPS</sequence>
<dbReference type="OrthoDB" id="3650366at2759"/>